<accession>A0A0T6B7X1</accession>
<feature type="non-terminal residue" evidence="3">
    <location>
        <position position="255"/>
    </location>
</feature>
<dbReference type="AlphaFoldDB" id="A0A0T6B7X1"/>
<protein>
    <submittedName>
        <fullName evidence="3">Uncharacterized protein</fullName>
    </submittedName>
</protein>
<keyword evidence="2" id="KW-1133">Transmembrane helix</keyword>
<feature type="compositionally biased region" description="Low complexity" evidence="1">
    <location>
        <begin position="146"/>
        <end position="167"/>
    </location>
</feature>
<evidence type="ECO:0000256" key="2">
    <source>
        <dbReference type="SAM" id="Phobius"/>
    </source>
</evidence>
<feature type="region of interest" description="Disordered" evidence="1">
    <location>
        <begin position="94"/>
        <end position="132"/>
    </location>
</feature>
<gene>
    <name evidence="3" type="ORF">AMK59_4153</name>
</gene>
<sequence length="255" mass="28090">RCDAVERSERATRRRIFDAATPAAVILTPSVQQVHDACNWLPQWQSVREPKPYVMYSLRHGVNLSRRACRNDPMRPLLLILALVVGLAAGSPFLTTNTRPQPDPQPLPEDYNSNRPYEGVNFGPMGPSRYSEPAARKSAITLVTTSSSSSSSSSIPCTTSTSTSSSSAGRSPRANDDHSVPERYQVASVSFQRVKTPFIIGLWIFCASLAKIVVVTCDACRCEELVIHERICKTKTTSQAQNGILQIYIRKCSFA</sequence>
<keyword evidence="2" id="KW-0812">Transmembrane</keyword>
<dbReference type="EMBL" id="LJIG01009323">
    <property type="protein sequence ID" value="KRT83310.1"/>
    <property type="molecule type" value="Genomic_DNA"/>
</dbReference>
<name>A0A0T6B7X1_9SCAR</name>
<evidence type="ECO:0000313" key="4">
    <source>
        <dbReference type="Proteomes" id="UP000051574"/>
    </source>
</evidence>
<keyword evidence="4" id="KW-1185">Reference proteome</keyword>
<feature type="transmembrane region" description="Helical" evidence="2">
    <location>
        <begin position="76"/>
        <end position="94"/>
    </location>
</feature>
<evidence type="ECO:0000256" key="1">
    <source>
        <dbReference type="SAM" id="MobiDB-lite"/>
    </source>
</evidence>
<evidence type="ECO:0000313" key="3">
    <source>
        <dbReference type="EMBL" id="KRT83310.1"/>
    </source>
</evidence>
<feature type="region of interest" description="Disordered" evidence="1">
    <location>
        <begin position="146"/>
        <end position="179"/>
    </location>
</feature>
<proteinExistence type="predicted"/>
<feature type="non-terminal residue" evidence="3">
    <location>
        <position position="1"/>
    </location>
</feature>
<dbReference type="Proteomes" id="UP000051574">
    <property type="component" value="Unassembled WGS sequence"/>
</dbReference>
<organism evidence="3 4">
    <name type="scientific">Oryctes borbonicus</name>
    <dbReference type="NCBI Taxonomy" id="1629725"/>
    <lineage>
        <taxon>Eukaryota</taxon>
        <taxon>Metazoa</taxon>
        <taxon>Ecdysozoa</taxon>
        <taxon>Arthropoda</taxon>
        <taxon>Hexapoda</taxon>
        <taxon>Insecta</taxon>
        <taxon>Pterygota</taxon>
        <taxon>Neoptera</taxon>
        <taxon>Endopterygota</taxon>
        <taxon>Coleoptera</taxon>
        <taxon>Polyphaga</taxon>
        <taxon>Scarabaeiformia</taxon>
        <taxon>Scarabaeidae</taxon>
        <taxon>Dynastinae</taxon>
        <taxon>Oryctes</taxon>
    </lineage>
</organism>
<dbReference type="OrthoDB" id="7310672at2759"/>
<keyword evidence="2" id="KW-0472">Membrane</keyword>
<comment type="caution">
    <text evidence="3">The sequence shown here is derived from an EMBL/GenBank/DDBJ whole genome shotgun (WGS) entry which is preliminary data.</text>
</comment>
<reference evidence="3 4" key="1">
    <citation type="submission" date="2015-09" db="EMBL/GenBank/DDBJ databases">
        <title>Draft genome of the scarab beetle Oryctes borbonicus.</title>
        <authorList>
            <person name="Meyer J.M."/>
            <person name="Markov G.V."/>
            <person name="Baskaran P."/>
            <person name="Herrmann M."/>
            <person name="Sommer R.J."/>
            <person name="Roedelsperger C."/>
        </authorList>
    </citation>
    <scope>NUCLEOTIDE SEQUENCE [LARGE SCALE GENOMIC DNA]</scope>
    <source>
        <strain evidence="3">OB123</strain>
        <tissue evidence="3">Whole animal</tissue>
    </source>
</reference>